<dbReference type="FunFam" id="3.40.350.10:FF:000007">
    <property type="entry name" value="Xaa-Pro dipeptidase"/>
    <property type="match status" value="1"/>
</dbReference>
<dbReference type="GO" id="GO:0030574">
    <property type="term" value="P:collagen catabolic process"/>
    <property type="evidence" value="ECO:0007669"/>
    <property type="project" value="UniProtKB-KW"/>
</dbReference>
<dbReference type="GO" id="GO:0006508">
    <property type="term" value="P:proteolysis"/>
    <property type="evidence" value="ECO:0007669"/>
    <property type="project" value="UniProtKB-KW"/>
</dbReference>
<dbReference type="InterPro" id="IPR007865">
    <property type="entry name" value="Aminopep_P_N"/>
</dbReference>
<dbReference type="SUPFAM" id="SSF53092">
    <property type="entry name" value="Creatinase/prolidase N-terminal domain"/>
    <property type="match status" value="1"/>
</dbReference>
<dbReference type="GO" id="GO:0030145">
    <property type="term" value="F:manganese ion binding"/>
    <property type="evidence" value="ECO:0007669"/>
    <property type="project" value="InterPro"/>
</dbReference>
<sequence length="452" mass="50125">MATASRPWFWLGNETLKVPLALFALNRQRLCERLRKNPAVQAGSVVLLQGGEETQRYCTDTGVLFRQESFFHWAFGVTEPGCYGVIDIDTGKSTLFVPRLPASHATWMGKIHPKEHFQEKYAVDNVQYTDEIASVLTSQSPSVLLTLRGVNTDSGSVCREASFEGISKFNVNNTILHPEIVECLFEHYCYSRGGMRHSSYTCICGSGENSAILHYGHAGAPNDRTIRDGDMCLFDMGGEYYCFSSDITCSFPANGKFTEDQKAIYEAVLRSCRAVMSSMKPGVWWPDMHRLADRIHLEELARIGILSGSIDAMVQAHLGAVFMPHGLGHFLGIDVHDVGGYPEGVERIDEPGLRSLRTARHLEPGMVLTVEPGIYFIDHLLDEALADPARACFFNREVLQRFRGFGGVRIEEDVVVTDSGTELLTCVPRTVEEIEACMAGCDKAFTSFSGPK</sequence>
<dbReference type="InterPro" id="IPR000994">
    <property type="entry name" value="Pept_M24"/>
</dbReference>
<comment type="catalytic activity">
    <reaction evidence="18">
        <text>Xaa-L-Pro dipeptide + H2O = an L-alpha-amino acid + L-proline</text>
        <dbReference type="Rhea" id="RHEA:76407"/>
        <dbReference type="ChEBI" id="CHEBI:15377"/>
        <dbReference type="ChEBI" id="CHEBI:59869"/>
        <dbReference type="ChEBI" id="CHEBI:60039"/>
        <dbReference type="ChEBI" id="CHEBI:195196"/>
        <dbReference type="EC" id="3.4.13.9"/>
    </reaction>
</comment>
<gene>
    <name evidence="22" type="ORF">mMyoMyo1_015009</name>
</gene>
<dbReference type="InterPro" id="IPR036005">
    <property type="entry name" value="Creatinase/aminopeptidase-like"/>
</dbReference>
<evidence type="ECO:0000256" key="13">
    <source>
        <dbReference type="ARBA" id="ARBA00044051"/>
    </source>
</evidence>
<dbReference type="InterPro" id="IPR052433">
    <property type="entry name" value="X-Pro_dipept-like"/>
</dbReference>
<name>A0A7J7SD03_MYOMY</name>
<keyword evidence="10" id="KW-0177">Collagen degradation</keyword>
<dbReference type="InterPro" id="IPR001131">
    <property type="entry name" value="Peptidase_M24B_aminopep-P_CS"/>
</dbReference>
<evidence type="ECO:0000256" key="15">
    <source>
        <dbReference type="ARBA" id="ARBA00044252"/>
    </source>
</evidence>
<evidence type="ECO:0000256" key="18">
    <source>
        <dbReference type="ARBA" id="ARBA00048994"/>
    </source>
</evidence>
<evidence type="ECO:0000256" key="8">
    <source>
        <dbReference type="ARBA" id="ARBA00022997"/>
    </source>
</evidence>
<keyword evidence="6" id="KW-0378">Hydrolase</keyword>
<evidence type="ECO:0000256" key="1">
    <source>
        <dbReference type="ARBA" id="ARBA00001936"/>
    </source>
</evidence>
<comment type="caution">
    <text evidence="22">The sequence shown here is derived from an EMBL/GenBank/DDBJ whole genome shotgun (WGS) entry which is preliminary data.</text>
</comment>
<keyword evidence="7" id="KW-0007">Acetylation</keyword>
<evidence type="ECO:0000256" key="11">
    <source>
        <dbReference type="ARBA" id="ARBA00023211"/>
    </source>
</evidence>
<comment type="subunit">
    <text evidence="2">Homodimer.</text>
</comment>
<dbReference type="SUPFAM" id="SSF55920">
    <property type="entry name" value="Creatinase/aminopeptidase"/>
    <property type="match status" value="1"/>
</dbReference>
<comment type="similarity">
    <text evidence="12">Belongs to the peptidase M24B family. Eukaryotic-type prolidase subfamily.</text>
</comment>
<evidence type="ECO:0000256" key="9">
    <source>
        <dbReference type="ARBA" id="ARBA00023049"/>
    </source>
</evidence>
<evidence type="ECO:0000256" key="19">
    <source>
        <dbReference type="ARBA" id="ARBA00056110"/>
    </source>
</evidence>
<evidence type="ECO:0000256" key="2">
    <source>
        <dbReference type="ARBA" id="ARBA00011738"/>
    </source>
</evidence>
<evidence type="ECO:0000256" key="20">
    <source>
        <dbReference type="RuleBase" id="RU000590"/>
    </source>
</evidence>
<dbReference type="PROSITE" id="PS00491">
    <property type="entry name" value="PROLINE_PEPTIDASE"/>
    <property type="match status" value="1"/>
</dbReference>
<evidence type="ECO:0000256" key="12">
    <source>
        <dbReference type="ARBA" id="ARBA00043990"/>
    </source>
</evidence>
<evidence type="ECO:0000256" key="10">
    <source>
        <dbReference type="ARBA" id="ARBA00023105"/>
    </source>
</evidence>
<dbReference type="Proteomes" id="UP000527355">
    <property type="component" value="Unassembled WGS sequence"/>
</dbReference>
<dbReference type="VEuPathDB" id="HostDB:GeneID_118674300"/>
<dbReference type="FunFam" id="3.90.230.10:FF:000002">
    <property type="entry name" value="Xaa-Pro aminopeptidase 3"/>
    <property type="match status" value="1"/>
</dbReference>
<dbReference type="PANTHER" id="PTHR48480:SF2">
    <property type="entry name" value="PEPTIDASE D"/>
    <property type="match status" value="1"/>
</dbReference>
<evidence type="ECO:0000256" key="7">
    <source>
        <dbReference type="ARBA" id="ARBA00022990"/>
    </source>
</evidence>
<comment type="cofactor">
    <cofactor evidence="1">
        <name>Mn(2+)</name>
        <dbReference type="ChEBI" id="CHEBI:29035"/>
    </cofactor>
</comment>
<evidence type="ECO:0000256" key="6">
    <source>
        <dbReference type="ARBA" id="ARBA00022801"/>
    </source>
</evidence>
<dbReference type="GO" id="GO:0070006">
    <property type="term" value="F:metalloaminopeptidase activity"/>
    <property type="evidence" value="ECO:0007669"/>
    <property type="project" value="InterPro"/>
</dbReference>
<dbReference type="CDD" id="cd01087">
    <property type="entry name" value="Prolidase"/>
    <property type="match status" value="1"/>
</dbReference>
<dbReference type="Gene3D" id="3.40.350.10">
    <property type="entry name" value="Creatinase/prolidase N-terminal domain"/>
    <property type="match status" value="1"/>
</dbReference>
<dbReference type="GO" id="GO:0102009">
    <property type="term" value="F:proline dipeptidase activity"/>
    <property type="evidence" value="ECO:0007669"/>
    <property type="project" value="UniProtKB-EC"/>
</dbReference>
<dbReference type="AlphaFoldDB" id="A0A7J7SD03"/>
<evidence type="ECO:0000259" key="21">
    <source>
        <dbReference type="SMART" id="SM01011"/>
    </source>
</evidence>
<keyword evidence="5 20" id="KW-0479">Metal-binding</keyword>
<evidence type="ECO:0000313" key="23">
    <source>
        <dbReference type="Proteomes" id="UP000527355"/>
    </source>
</evidence>
<dbReference type="SMART" id="SM01011">
    <property type="entry name" value="AMP_N"/>
    <property type="match status" value="1"/>
</dbReference>
<proteinExistence type="inferred from homology"/>
<evidence type="ECO:0000256" key="3">
    <source>
        <dbReference type="ARBA" id="ARBA00022553"/>
    </source>
</evidence>
<accession>A0A7J7SD03</accession>
<dbReference type="EC" id="3.4.13.9" evidence="13"/>
<evidence type="ECO:0000256" key="14">
    <source>
        <dbReference type="ARBA" id="ARBA00044141"/>
    </source>
</evidence>
<evidence type="ECO:0000256" key="16">
    <source>
        <dbReference type="ARBA" id="ARBA00044284"/>
    </source>
</evidence>
<organism evidence="22 23">
    <name type="scientific">Myotis myotis</name>
    <name type="common">Greater mouse-eared bat</name>
    <name type="synonym">Vespertilio myotis</name>
    <dbReference type="NCBI Taxonomy" id="51298"/>
    <lineage>
        <taxon>Eukaryota</taxon>
        <taxon>Metazoa</taxon>
        <taxon>Chordata</taxon>
        <taxon>Craniata</taxon>
        <taxon>Vertebrata</taxon>
        <taxon>Euteleostomi</taxon>
        <taxon>Mammalia</taxon>
        <taxon>Eutheria</taxon>
        <taxon>Laurasiatheria</taxon>
        <taxon>Chiroptera</taxon>
        <taxon>Yangochiroptera</taxon>
        <taxon>Vespertilionidae</taxon>
        <taxon>Myotis</taxon>
    </lineage>
</organism>
<evidence type="ECO:0000256" key="17">
    <source>
        <dbReference type="ARBA" id="ARBA00044351"/>
    </source>
</evidence>
<dbReference type="EMBL" id="JABWUV010000019">
    <property type="protein sequence ID" value="KAF6286204.1"/>
    <property type="molecule type" value="Genomic_DNA"/>
</dbReference>
<keyword evidence="4" id="KW-0645">Protease</keyword>
<dbReference type="PANTHER" id="PTHR48480">
    <property type="match status" value="1"/>
</dbReference>
<comment type="function">
    <text evidence="19">Dipeptidase that catalyzes the hydrolysis of dipeptides with a prolyl (Xaa-Pro) or hydroxyprolyl residue in the C-terminal position. The preferred dipeptide substrate is Gly-Pro, but other Xaa-Pro dipeptides, such as Ala-Pro, Met-Pro, Phe-Pro, Val-Pro and Leu-Pro, can be cleaved. Plays an important role in collagen metabolism because the high level of iminoacids in collagen.</text>
</comment>
<keyword evidence="11" id="KW-0464">Manganese</keyword>
<dbReference type="InterPro" id="IPR029149">
    <property type="entry name" value="Creatin/AminoP/Spt16_N"/>
</dbReference>
<dbReference type="Gene3D" id="3.90.230.10">
    <property type="entry name" value="Creatinase/methionine aminopeptidase superfamily"/>
    <property type="match status" value="1"/>
</dbReference>
<dbReference type="Pfam" id="PF00557">
    <property type="entry name" value="Peptidase_M24"/>
    <property type="match status" value="1"/>
</dbReference>
<keyword evidence="23" id="KW-1185">Reference proteome</keyword>
<reference evidence="22 23" key="1">
    <citation type="journal article" date="2020" name="Nature">
        <title>Six reference-quality genomes reveal evolution of bat adaptations.</title>
        <authorList>
            <person name="Jebb D."/>
            <person name="Huang Z."/>
            <person name="Pippel M."/>
            <person name="Hughes G.M."/>
            <person name="Lavrichenko K."/>
            <person name="Devanna P."/>
            <person name="Winkler S."/>
            <person name="Jermiin L.S."/>
            <person name="Skirmuntt E.C."/>
            <person name="Katzourakis A."/>
            <person name="Burkitt-Gray L."/>
            <person name="Ray D.A."/>
            <person name="Sullivan K.A.M."/>
            <person name="Roscito J.G."/>
            <person name="Kirilenko B.M."/>
            <person name="Davalos L.M."/>
            <person name="Corthals A.P."/>
            <person name="Power M.L."/>
            <person name="Jones G."/>
            <person name="Ransome R.D."/>
            <person name="Dechmann D.K.N."/>
            <person name="Locatelli A.G."/>
            <person name="Puechmaille S.J."/>
            <person name="Fedrigo O."/>
            <person name="Jarvis E.D."/>
            <person name="Hiller M."/>
            <person name="Vernes S.C."/>
            <person name="Myers E.W."/>
            <person name="Teeling E.C."/>
        </authorList>
    </citation>
    <scope>NUCLEOTIDE SEQUENCE [LARGE SCALE GENOMIC DNA]</scope>
    <source>
        <strain evidence="22">MMyoMyo1</strain>
        <tissue evidence="22">Flight muscle</tissue>
    </source>
</reference>
<keyword evidence="9" id="KW-0482">Metalloprotease</keyword>
<keyword evidence="3" id="KW-0597">Phosphoprotein</keyword>
<protein>
    <recommendedName>
        <fullName evidence="14">Xaa-Pro dipeptidase</fullName>
        <ecNumber evidence="13">3.4.13.9</ecNumber>
    </recommendedName>
    <alternativeName>
        <fullName evidence="17">Imidodipeptidase</fullName>
    </alternativeName>
    <alternativeName>
        <fullName evidence="15">Peptidase D</fullName>
    </alternativeName>
    <alternativeName>
        <fullName evidence="16">Proline dipeptidase</fullName>
    </alternativeName>
</protein>
<keyword evidence="8" id="KW-0224">Dipeptidase</keyword>
<feature type="domain" description="Aminopeptidase P N-terminal" evidence="21">
    <location>
        <begin position="18"/>
        <end position="155"/>
    </location>
</feature>
<evidence type="ECO:0000256" key="4">
    <source>
        <dbReference type="ARBA" id="ARBA00022670"/>
    </source>
</evidence>
<evidence type="ECO:0000313" key="22">
    <source>
        <dbReference type="EMBL" id="KAF6286204.1"/>
    </source>
</evidence>
<evidence type="ECO:0000256" key="5">
    <source>
        <dbReference type="ARBA" id="ARBA00022723"/>
    </source>
</evidence>
<dbReference type="Pfam" id="PF05195">
    <property type="entry name" value="AMP_N"/>
    <property type="match status" value="1"/>
</dbReference>